<sequence length="52" mass="5787">MCFCNSVNRLNSKPGRTIEVVNNTRVSSPPQQIVVTARKIEGVASPQAHWHK</sequence>
<accession>A0ABM9G193</accession>
<keyword evidence="2" id="KW-1185">Reference proteome</keyword>
<protein>
    <submittedName>
        <fullName evidence="1">Uncharacterized protein</fullName>
    </submittedName>
</protein>
<evidence type="ECO:0000313" key="2">
    <source>
        <dbReference type="Proteomes" id="UP001154322"/>
    </source>
</evidence>
<comment type="caution">
    <text evidence="1">The sequence shown here is derived from an EMBL/GenBank/DDBJ whole genome shotgun (WGS) entry which is preliminary data.</text>
</comment>
<dbReference type="RefSeq" id="WP_213427017.1">
    <property type="nucleotide sequence ID" value="NZ_AP031286.1"/>
</dbReference>
<reference evidence="1" key="1">
    <citation type="submission" date="2022-06" db="EMBL/GenBank/DDBJ databases">
        <authorList>
            <person name="Dietemann V."/>
            <person name="Ory F."/>
            <person name="Dainat B."/>
            <person name="Oberhansli S."/>
        </authorList>
    </citation>
    <scope>NUCLEOTIDE SEQUENCE</scope>
    <source>
        <strain evidence="1">Ena-SAMPLE-TAB-26-04-2022-14:26:32:270-5432</strain>
    </source>
</reference>
<name>A0ABM9G193_9BACL</name>
<organism evidence="1 2">
    <name type="scientific">Paenibacillus melissococcoides</name>
    <dbReference type="NCBI Taxonomy" id="2912268"/>
    <lineage>
        <taxon>Bacteria</taxon>
        <taxon>Bacillati</taxon>
        <taxon>Bacillota</taxon>
        <taxon>Bacilli</taxon>
        <taxon>Bacillales</taxon>
        <taxon>Paenibacillaceae</taxon>
        <taxon>Paenibacillus</taxon>
    </lineage>
</organism>
<dbReference type="Proteomes" id="UP001154322">
    <property type="component" value="Unassembled WGS sequence"/>
</dbReference>
<evidence type="ECO:0000313" key="1">
    <source>
        <dbReference type="EMBL" id="CAH8245315.1"/>
    </source>
</evidence>
<proteinExistence type="predicted"/>
<gene>
    <name evidence="1" type="ORF">WJ0W_002550</name>
</gene>
<dbReference type="EMBL" id="CALYLO010000003">
    <property type="protein sequence ID" value="CAH8245315.1"/>
    <property type="molecule type" value="Genomic_DNA"/>
</dbReference>